<dbReference type="Proteomes" id="UP000078287">
    <property type="component" value="Unassembled WGS sequence"/>
</dbReference>
<dbReference type="InterPro" id="IPR002545">
    <property type="entry name" value="CheW-lke_dom"/>
</dbReference>
<evidence type="ECO:0000313" key="3">
    <source>
        <dbReference type="Proteomes" id="UP000078287"/>
    </source>
</evidence>
<accession>A0A178LW97</accession>
<proteinExistence type="predicted"/>
<dbReference type="InterPro" id="IPR039315">
    <property type="entry name" value="CheW"/>
</dbReference>
<gene>
    <name evidence="2" type="ORF">A6A03_19760</name>
</gene>
<name>A0A178LW97_9CHLR</name>
<dbReference type="OrthoDB" id="165318at2"/>
<dbReference type="AlphaFoldDB" id="A0A178LW97"/>
<dbReference type="PANTHER" id="PTHR22617:SF23">
    <property type="entry name" value="CHEMOTAXIS PROTEIN CHEW"/>
    <property type="match status" value="1"/>
</dbReference>
<reference evidence="2 3" key="1">
    <citation type="submission" date="2016-04" db="EMBL/GenBank/DDBJ databases">
        <title>Chloroflexus islandicus sp. nov., a thermophilic filamentous anoxygenic phototrophic bacterium from geyser Strokkur (Iceland).</title>
        <authorList>
            <person name="Gaisin V.A."/>
            <person name="Kalashnikov A.M."/>
            <person name="Sukhacheva M.V."/>
            <person name="Grouzdev D.S."/>
            <person name="Ivanov T.M."/>
            <person name="Kuznetsov B."/>
            <person name="Gorlenko V.M."/>
        </authorList>
    </citation>
    <scope>NUCLEOTIDE SEQUENCE [LARGE SCALE GENOMIC DNA]</scope>
    <source>
        <strain evidence="3">isl-2</strain>
    </source>
</reference>
<dbReference type="Pfam" id="PF01584">
    <property type="entry name" value="CheW"/>
    <property type="match status" value="1"/>
</dbReference>
<dbReference type="GO" id="GO:0007165">
    <property type="term" value="P:signal transduction"/>
    <property type="evidence" value="ECO:0007669"/>
    <property type="project" value="InterPro"/>
</dbReference>
<sequence length="176" mass="18771">MDLSVLLADPAARAILHERARSLARSHQVAETAPRELVLRFTLGNEQYALPATATREVIRCESVAPLPAVHPAILGLVNVRGRLLVCLDLRPLLGLPTPPSQSTMYLLIVSAGGMEVALLVDQVVSIQPEHLTLHPTPAAIAGRSAGWVRGVDDQLALHLDPDGLLGDPRLATSTD</sequence>
<evidence type="ECO:0000313" key="2">
    <source>
        <dbReference type="EMBL" id="OAN37668.1"/>
    </source>
</evidence>
<protein>
    <submittedName>
        <fullName evidence="2">Chemotaxis protein CheW</fullName>
    </submittedName>
</protein>
<dbReference type="SUPFAM" id="SSF50341">
    <property type="entry name" value="CheW-like"/>
    <property type="match status" value="1"/>
</dbReference>
<dbReference type="PANTHER" id="PTHR22617">
    <property type="entry name" value="CHEMOTAXIS SENSOR HISTIDINE KINASE-RELATED"/>
    <property type="match status" value="1"/>
</dbReference>
<dbReference type="STRING" id="1707952.A6A03_19760"/>
<evidence type="ECO:0000259" key="1">
    <source>
        <dbReference type="PROSITE" id="PS50851"/>
    </source>
</evidence>
<dbReference type="SMART" id="SM00260">
    <property type="entry name" value="CheW"/>
    <property type="match status" value="1"/>
</dbReference>
<dbReference type="PROSITE" id="PS50851">
    <property type="entry name" value="CHEW"/>
    <property type="match status" value="1"/>
</dbReference>
<dbReference type="GO" id="GO:0006935">
    <property type="term" value="P:chemotaxis"/>
    <property type="evidence" value="ECO:0007669"/>
    <property type="project" value="InterPro"/>
</dbReference>
<keyword evidence="3" id="KW-1185">Reference proteome</keyword>
<dbReference type="Gene3D" id="2.30.30.40">
    <property type="entry name" value="SH3 Domains"/>
    <property type="match status" value="1"/>
</dbReference>
<feature type="domain" description="CheW-like" evidence="1">
    <location>
        <begin position="35"/>
        <end position="171"/>
    </location>
</feature>
<dbReference type="Gene3D" id="2.40.50.180">
    <property type="entry name" value="CheA-289, Domain 4"/>
    <property type="match status" value="1"/>
</dbReference>
<dbReference type="EMBL" id="LWQS01000107">
    <property type="protein sequence ID" value="OAN37668.1"/>
    <property type="molecule type" value="Genomic_DNA"/>
</dbReference>
<dbReference type="InterPro" id="IPR036061">
    <property type="entry name" value="CheW-like_dom_sf"/>
</dbReference>
<dbReference type="GO" id="GO:0005829">
    <property type="term" value="C:cytosol"/>
    <property type="evidence" value="ECO:0007669"/>
    <property type="project" value="TreeGrafter"/>
</dbReference>
<dbReference type="RefSeq" id="WP_066791329.1">
    <property type="nucleotide sequence ID" value="NZ_LWQS01000107.1"/>
</dbReference>
<organism evidence="2 3">
    <name type="scientific">Chloroflexus islandicus</name>
    <dbReference type="NCBI Taxonomy" id="1707952"/>
    <lineage>
        <taxon>Bacteria</taxon>
        <taxon>Bacillati</taxon>
        <taxon>Chloroflexota</taxon>
        <taxon>Chloroflexia</taxon>
        <taxon>Chloroflexales</taxon>
        <taxon>Chloroflexineae</taxon>
        <taxon>Chloroflexaceae</taxon>
        <taxon>Chloroflexus</taxon>
    </lineage>
</organism>
<comment type="caution">
    <text evidence="2">The sequence shown here is derived from an EMBL/GenBank/DDBJ whole genome shotgun (WGS) entry which is preliminary data.</text>
</comment>